<comment type="caution">
    <text evidence="2">The sequence shown here is derived from an EMBL/GenBank/DDBJ whole genome shotgun (WGS) entry which is preliminary data.</text>
</comment>
<evidence type="ECO:0000313" key="2">
    <source>
        <dbReference type="EMBL" id="GBP35880.1"/>
    </source>
</evidence>
<name>A0A4C1VBH3_EUMVA</name>
<evidence type="ECO:0000313" key="3">
    <source>
        <dbReference type="Proteomes" id="UP000299102"/>
    </source>
</evidence>
<feature type="region of interest" description="Disordered" evidence="1">
    <location>
        <begin position="42"/>
        <end position="72"/>
    </location>
</feature>
<dbReference type="OrthoDB" id="6433336at2759"/>
<keyword evidence="3" id="KW-1185">Reference proteome</keyword>
<dbReference type="Proteomes" id="UP000299102">
    <property type="component" value="Unassembled WGS sequence"/>
</dbReference>
<proteinExistence type="predicted"/>
<evidence type="ECO:0000256" key="1">
    <source>
        <dbReference type="SAM" id="MobiDB-lite"/>
    </source>
</evidence>
<accession>A0A4C1VBH3</accession>
<sequence length="132" mass="15474">MMSLYPLTTPLDLRLAREFSSLDPQNGVITTDWTVGVVSPTRKRPGMRQHKSSVPHLHPQEKGCERSANERTRCSRPHSAVITHFPVLTSRRWDLPPRLQRILQQKRNLQWLWASTRCPRVERELNRISQEM</sequence>
<protein>
    <submittedName>
        <fullName evidence="2">Uncharacterized protein</fullName>
    </submittedName>
</protein>
<dbReference type="AlphaFoldDB" id="A0A4C1VBH3"/>
<reference evidence="2 3" key="1">
    <citation type="journal article" date="2019" name="Commun. Biol.">
        <title>The bagworm genome reveals a unique fibroin gene that provides high tensile strength.</title>
        <authorList>
            <person name="Kono N."/>
            <person name="Nakamura H."/>
            <person name="Ohtoshi R."/>
            <person name="Tomita M."/>
            <person name="Numata K."/>
            <person name="Arakawa K."/>
        </authorList>
    </citation>
    <scope>NUCLEOTIDE SEQUENCE [LARGE SCALE GENOMIC DNA]</scope>
</reference>
<feature type="compositionally biased region" description="Basic residues" evidence="1">
    <location>
        <begin position="42"/>
        <end position="53"/>
    </location>
</feature>
<organism evidence="2 3">
    <name type="scientific">Eumeta variegata</name>
    <name type="common">Bagworm moth</name>
    <name type="synonym">Eumeta japonica</name>
    <dbReference type="NCBI Taxonomy" id="151549"/>
    <lineage>
        <taxon>Eukaryota</taxon>
        <taxon>Metazoa</taxon>
        <taxon>Ecdysozoa</taxon>
        <taxon>Arthropoda</taxon>
        <taxon>Hexapoda</taxon>
        <taxon>Insecta</taxon>
        <taxon>Pterygota</taxon>
        <taxon>Neoptera</taxon>
        <taxon>Endopterygota</taxon>
        <taxon>Lepidoptera</taxon>
        <taxon>Glossata</taxon>
        <taxon>Ditrysia</taxon>
        <taxon>Tineoidea</taxon>
        <taxon>Psychidae</taxon>
        <taxon>Oiketicinae</taxon>
        <taxon>Eumeta</taxon>
    </lineage>
</organism>
<dbReference type="EMBL" id="BGZK01000311">
    <property type="protein sequence ID" value="GBP35880.1"/>
    <property type="molecule type" value="Genomic_DNA"/>
</dbReference>
<gene>
    <name evidence="2" type="ORF">EVAR_23129_1</name>
</gene>
<feature type="compositionally biased region" description="Basic and acidic residues" evidence="1">
    <location>
        <begin position="58"/>
        <end position="72"/>
    </location>
</feature>